<protein>
    <recommendedName>
        <fullName evidence="4">Fenitrothion hydrolase</fullName>
    </recommendedName>
</protein>
<reference evidence="3" key="1">
    <citation type="journal article" date="2019" name="Int. J. Syst. Evol. Microbiol.">
        <title>The Global Catalogue of Microorganisms (GCM) 10K type strain sequencing project: providing services to taxonomists for standard genome sequencing and annotation.</title>
        <authorList>
            <consortium name="The Broad Institute Genomics Platform"/>
            <consortium name="The Broad Institute Genome Sequencing Center for Infectious Disease"/>
            <person name="Wu L."/>
            <person name="Ma J."/>
        </authorList>
    </citation>
    <scope>NUCLEOTIDE SEQUENCE [LARGE SCALE GENOMIC DNA]</scope>
    <source>
        <strain evidence="3">CCUG 54522</strain>
    </source>
</reference>
<evidence type="ECO:0000313" key="3">
    <source>
        <dbReference type="Proteomes" id="UP001596135"/>
    </source>
</evidence>
<organism evidence="2 3">
    <name type="scientific">Nocardioides hankookensis</name>
    <dbReference type="NCBI Taxonomy" id="443157"/>
    <lineage>
        <taxon>Bacteria</taxon>
        <taxon>Bacillati</taxon>
        <taxon>Actinomycetota</taxon>
        <taxon>Actinomycetes</taxon>
        <taxon>Propionibacteriales</taxon>
        <taxon>Nocardioidaceae</taxon>
        <taxon>Nocardioides</taxon>
    </lineage>
</organism>
<keyword evidence="1" id="KW-0472">Membrane</keyword>
<feature type="transmembrane region" description="Helical" evidence="1">
    <location>
        <begin position="156"/>
        <end position="174"/>
    </location>
</feature>
<feature type="transmembrane region" description="Helical" evidence="1">
    <location>
        <begin position="186"/>
        <end position="207"/>
    </location>
</feature>
<accession>A0ABW1LR05</accession>
<dbReference type="Proteomes" id="UP001596135">
    <property type="component" value="Unassembled WGS sequence"/>
</dbReference>
<evidence type="ECO:0000313" key="2">
    <source>
        <dbReference type="EMBL" id="MFC6045896.1"/>
    </source>
</evidence>
<feature type="transmembrane region" description="Helical" evidence="1">
    <location>
        <begin position="290"/>
        <end position="312"/>
    </location>
</feature>
<keyword evidence="1" id="KW-0812">Transmembrane</keyword>
<keyword evidence="3" id="KW-1185">Reference proteome</keyword>
<feature type="transmembrane region" description="Helical" evidence="1">
    <location>
        <begin position="24"/>
        <end position="44"/>
    </location>
</feature>
<feature type="transmembrane region" description="Helical" evidence="1">
    <location>
        <begin position="384"/>
        <end position="402"/>
    </location>
</feature>
<sequence length="442" mass="47932">MSFDGITLAHGVGGPKDLPISPELAIAGATAALVVSFTVLAIAWRNPRYDAATSGRPAPAWLVAIVDSTWWRVLWRTLGFALFLYVGVAAVFGKDLVINPVFGVFYVWWWVGLVPLSLFFGPVWKAISPVRTINLAFAKVSGSDPERGVFTYPERLGHWPAALGLFAFVWLELVYPYSTELGPVRLWVAAYVAVMLVGGALFGNVFYERADPFEVYSTLVSRMSAWGRRDGVLLIRSPLANLDSTPVRPGLVGVVAVLFGSTAFDSFKDSTHWVQFVQGSTTSAYLLNNLALLTFCVGVGAIFAAGTMLTGLGDDLQRRQLPDLFAHSVVPIVVGYVIAHYLSYLVEVGQLTLIQMSNPLSNGTNLLGTANLDVSYWLSYHPTLLANIKVLAVVAGHVLGVIAAHDRAIRILPRRHQLTGQLPLLVAMIAFTVGGLYLLFAA</sequence>
<feature type="transmembrane region" description="Helical" evidence="1">
    <location>
        <begin position="324"/>
        <end position="346"/>
    </location>
</feature>
<gene>
    <name evidence="2" type="ORF">ACFPYL_22630</name>
</gene>
<dbReference type="RefSeq" id="WP_379159921.1">
    <property type="nucleotide sequence ID" value="NZ_JBHSRJ010000009.1"/>
</dbReference>
<feature type="transmembrane region" description="Helical" evidence="1">
    <location>
        <begin position="104"/>
        <end position="124"/>
    </location>
</feature>
<feature type="transmembrane region" description="Helical" evidence="1">
    <location>
        <begin position="422"/>
        <end position="440"/>
    </location>
</feature>
<evidence type="ECO:0000256" key="1">
    <source>
        <dbReference type="SAM" id="Phobius"/>
    </source>
</evidence>
<feature type="transmembrane region" description="Helical" evidence="1">
    <location>
        <begin position="73"/>
        <end position="92"/>
    </location>
</feature>
<keyword evidence="1" id="KW-1133">Transmembrane helix</keyword>
<dbReference type="EMBL" id="JBHSRJ010000009">
    <property type="protein sequence ID" value="MFC6045896.1"/>
    <property type="molecule type" value="Genomic_DNA"/>
</dbReference>
<proteinExistence type="predicted"/>
<evidence type="ECO:0008006" key="4">
    <source>
        <dbReference type="Google" id="ProtNLM"/>
    </source>
</evidence>
<comment type="caution">
    <text evidence="2">The sequence shown here is derived from an EMBL/GenBank/DDBJ whole genome shotgun (WGS) entry which is preliminary data.</text>
</comment>
<name>A0ABW1LR05_9ACTN</name>